<dbReference type="OrthoDB" id="6615450at2759"/>
<name>A0A4C1U953_EUMVA</name>
<dbReference type="EMBL" id="BGZK01000145">
    <property type="protein sequence ID" value="GBP22925.1"/>
    <property type="molecule type" value="Genomic_DNA"/>
</dbReference>
<keyword evidence="3" id="KW-1185">Reference proteome</keyword>
<sequence>MARRGVVCSRVVLLSMVMTSRSAIAVDAFCRSLRPAHDFDERAVLGLWYTREYIFHDSSGIEADTGRHCPAIQIRKLEDYINGRSTFSETFPTPPTPYPALTNSPYYNRAFASTTENHRTRSFVLEWHEGIWTEEYHFRVNPMYRGFWPTNIPDRSVDKMYRFLGGAIQVLKVSTNYLVLNFCMRLPYSKHFSVILSRNEHQLTGEDLAVIHNIFTTKRLPTSSLKRVCDNSADMNYSGVLTFIVLLISRWSFEAANASCRHEPRWRHKFKMEDSFGMWYAVEMAQHAPDLTDRPGRAGCLTLHVVDVGDEADRRDLLAPFVQDDTLQNSKYLYNRRRKSDAHPKRANEVPQKRRLLLLWDEEGLTLEQVYFYSDENPALWVAQQAEDEPWYPDAETRHEEIIYVLKITKSSLVLHHCMDNGRPLTLFFRRFPIPLRRWERAQFKNVLKSQNLDVYRESALCLTCRCSVVRPPPPESRRMRVSGYAEMAEVKRDVRGLKGERGNLMMELGGGLDRLDSIRLDQYFVVELYPRSGDGAERWMTECQGEHVSRDEGYECV</sequence>
<dbReference type="AlphaFoldDB" id="A0A4C1U953"/>
<evidence type="ECO:0000313" key="3">
    <source>
        <dbReference type="Proteomes" id="UP000299102"/>
    </source>
</evidence>
<evidence type="ECO:0000256" key="1">
    <source>
        <dbReference type="SAM" id="SignalP"/>
    </source>
</evidence>
<protein>
    <submittedName>
        <fullName evidence="2">Uncharacterized protein</fullName>
    </submittedName>
</protein>
<accession>A0A4C1U953</accession>
<feature type="chain" id="PRO_5020032968" evidence="1">
    <location>
        <begin position="23"/>
        <end position="558"/>
    </location>
</feature>
<gene>
    <name evidence="2" type="ORF">EVAR_95325_1</name>
</gene>
<proteinExistence type="predicted"/>
<organism evidence="2 3">
    <name type="scientific">Eumeta variegata</name>
    <name type="common">Bagworm moth</name>
    <name type="synonym">Eumeta japonica</name>
    <dbReference type="NCBI Taxonomy" id="151549"/>
    <lineage>
        <taxon>Eukaryota</taxon>
        <taxon>Metazoa</taxon>
        <taxon>Ecdysozoa</taxon>
        <taxon>Arthropoda</taxon>
        <taxon>Hexapoda</taxon>
        <taxon>Insecta</taxon>
        <taxon>Pterygota</taxon>
        <taxon>Neoptera</taxon>
        <taxon>Endopterygota</taxon>
        <taxon>Lepidoptera</taxon>
        <taxon>Glossata</taxon>
        <taxon>Ditrysia</taxon>
        <taxon>Tineoidea</taxon>
        <taxon>Psychidae</taxon>
        <taxon>Oiketicinae</taxon>
        <taxon>Eumeta</taxon>
    </lineage>
</organism>
<evidence type="ECO:0000313" key="2">
    <source>
        <dbReference type="EMBL" id="GBP22925.1"/>
    </source>
</evidence>
<feature type="signal peptide" evidence="1">
    <location>
        <begin position="1"/>
        <end position="22"/>
    </location>
</feature>
<keyword evidence="1" id="KW-0732">Signal</keyword>
<dbReference type="Proteomes" id="UP000299102">
    <property type="component" value="Unassembled WGS sequence"/>
</dbReference>
<reference evidence="2 3" key="1">
    <citation type="journal article" date="2019" name="Commun. Biol.">
        <title>The bagworm genome reveals a unique fibroin gene that provides high tensile strength.</title>
        <authorList>
            <person name="Kono N."/>
            <person name="Nakamura H."/>
            <person name="Ohtoshi R."/>
            <person name="Tomita M."/>
            <person name="Numata K."/>
            <person name="Arakawa K."/>
        </authorList>
    </citation>
    <scope>NUCLEOTIDE SEQUENCE [LARGE SCALE GENOMIC DNA]</scope>
</reference>
<comment type="caution">
    <text evidence="2">The sequence shown here is derived from an EMBL/GenBank/DDBJ whole genome shotgun (WGS) entry which is preliminary data.</text>
</comment>